<dbReference type="KEGG" id="bsol:FSW04_16845"/>
<sequence length="111" mass="12230">MNDSDAEFMRIINGVRLDLETAGNPAHVVAALDPSGTVQTSPIYAGFSHAGDHAKRLLRAPIEGERVFIVTRSEADRRAVFKVSEPGSLRRLFQYIEVVEETYAESEEGPV</sequence>
<dbReference type="RefSeq" id="WP_146921328.1">
    <property type="nucleotide sequence ID" value="NZ_CP042430.1"/>
</dbReference>
<reference evidence="1 2" key="1">
    <citation type="journal article" date="2018" name="J. Microbiol.">
        <title>Baekduia soli gen. nov., sp. nov., a novel bacterium isolated from the soil of Baekdu Mountain and proposal of a novel family name, Baekduiaceae fam. nov.</title>
        <authorList>
            <person name="An D.S."/>
            <person name="Siddiqi M.Z."/>
            <person name="Kim K.H."/>
            <person name="Yu H.S."/>
            <person name="Im W.T."/>
        </authorList>
    </citation>
    <scope>NUCLEOTIDE SEQUENCE [LARGE SCALE GENOMIC DNA]</scope>
    <source>
        <strain evidence="1 2">BR7-21</strain>
    </source>
</reference>
<dbReference type="EMBL" id="CP042430">
    <property type="protein sequence ID" value="QEC49078.1"/>
    <property type="molecule type" value="Genomic_DNA"/>
</dbReference>
<keyword evidence="2" id="KW-1185">Reference proteome</keyword>
<dbReference type="Proteomes" id="UP000321805">
    <property type="component" value="Chromosome"/>
</dbReference>
<evidence type="ECO:0000313" key="1">
    <source>
        <dbReference type="EMBL" id="QEC49078.1"/>
    </source>
</evidence>
<dbReference type="AlphaFoldDB" id="A0A5B8U8D8"/>
<organism evidence="1 2">
    <name type="scientific">Baekduia soli</name>
    <dbReference type="NCBI Taxonomy" id="496014"/>
    <lineage>
        <taxon>Bacteria</taxon>
        <taxon>Bacillati</taxon>
        <taxon>Actinomycetota</taxon>
        <taxon>Thermoleophilia</taxon>
        <taxon>Solirubrobacterales</taxon>
        <taxon>Baekduiaceae</taxon>
        <taxon>Baekduia</taxon>
    </lineage>
</organism>
<accession>A0A5B8U8D8</accession>
<evidence type="ECO:0000313" key="2">
    <source>
        <dbReference type="Proteomes" id="UP000321805"/>
    </source>
</evidence>
<gene>
    <name evidence="1" type="ORF">FSW04_16845</name>
</gene>
<protein>
    <submittedName>
        <fullName evidence="1">Uncharacterized protein</fullName>
    </submittedName>
</protein>
<proteinExistence type="predicted"/>
<name>A0A5B8U8D8_9ACTN</name>